<comment type="caution">
    <text evidence="1">The sequence shown here is derived from an EMBL/GenBank/DDBJ whole genome shotgun (WGS) entry which is preliminary data.</text>
</comment>
<dbReference type="Proteomes" id="UP000591844">
    <property type="component" value="Unassembled WGS sequence"/>
</dbReference>
<sequence>MSSEKQSHDVVLIERYPDNFDRYKWGGIETAYWNLARVLPRHGVEVVWYSAQEYPTVDDLVKRITAEKITAIFPLVESELFRAGDRGPAWLKQRTVRIWHDVSFFTASHTELTACSAHQLGANAADCQAIAVAPAAYAADIFFHDELWTYCFPKRHYIPWAADHIPACDYHSPNGPIVLLAGKIAFERLSPVVETCLAKGLRLRVIFNNWSKRGKEARNYFNSLKLAERHEIFDCYDLEHDHERIFGGTSAALVLSDYHETFNFLSAEAVQLGIPVVAYVHSGATRRFAAHLVEDNRELLAWLKGDGIERLTPIPRPHWSWSDVGAAYTKLLHIIKTNCSQRV</sequence>
<dbReference type="EMBL" id="PUJW01000010">
    <property type="protein sequence ID" value="NHB92775.1"/>
    <property type="molecule type" value="Genomic_DNA"/>
</dbReference>
<keyword evidence="2" id="KW-1185">Reference proteome</keyword>
<protein>
    <recommendedName>
        <fullName evidence="3">Glycosyltransferase</fullName>
    </recommendedName>
</protein>
<reference evidence="1 2" key="1">
    <citation type="submission" date="2018-02" db="EMBL/GenBank/DDBJ databases">
        <authorList>
            <person name="Machado R.A."/>
        </authorList>
    </citation>
    <scope>NUCLEOTIDE SEQUENCE [LARGE SCALE GENOMIC DNA]</scope>
    <source>
        <strain evidence="1 2">DSM 19724</strain>
    </source>
</reference>
<proteinExistence type="predicted"/>
<accession>A0A7X5QER6</accession>
<evidence type="ECO:0008006" key="3">
    <source>
        <dbReference type="Google" id="ProtNLM"/>
    </source>
</evidence>
<organism evidence="1 2">
    <name type="scientific">Photorhabdus cinerea</name>
    <dbReference type="NCBI Taxonomy" id="471575"/>
    <lineage>
        <taxon>Bacteria</taxon>
        <taxon>Pseudomonadati</taxon>
        <taxon>Pseudomonadota</taxon>
        <taxon>Gammaproteobacteria</taxon>
        <taxon>Enterobacterales</taxon>
        <taxon>Morganellaceae</taxon>
        <taxon>Photorhabdus</taxon>
    </lineage>
</organism>
<gene>
    <name evidence="1" type="ORF">C5469_11720</name>
</gene>
<evidence type="ECO:0000313" key="2">
    <source>
        <dbReference type="Proteomes" id="UP000591844"/>
    </source>
</evidence>
<dbReference type="SUPFAM" id="SSF53756">
    <property type="entry name" value="UDP-Glycosyltransferase/glycogen phosphorylase"/>
    <property type="match status" value="1"/>
</dbReference>
<evidence type="ECO:0000313" key="1">
    <source>
        <dbReference type="EMBL" id="NHB92775.1"/>
    </source>
</evidence>
<dbReference type="RefSeq" id="WP_166306441.1">
    <property type="nucleotide sequence ID" value="NZ_CAWPIB010000010.1"/>
</dbReference>
<dbReference type="Gene3D" id="3.40.50.2000">
    <property type="entry name" value="Glycogen Phosphorylase B"/>
    <property type="match status" value="2"/>
</dbReference>
<dbReference type="AlphaFoldDB" id="A0A7X5QER6"/>
<name>A0A7X5QER6_9GAMM</name>